<dbReference type="Gene3D" id="1.10.490.10">
    <property type="entry name" value="Globins"/>
    <property type="match status" value="1"/>
</dbReference>
<organism evidence="1 2">
    <name type="scientific">Romanomermis culicivorax</name>
    <name type="common">Nematode worm</name>
    <dbReference type="NCBI Taxonomy" id="13658"/>
    <lineage>
        <taxon>Eukaryota</taxon>
        <taxon>Metazoa</taxon>
        <taxon>Ecdysozoa</taxon>
        <taxon>Nematoda</taxon>
        <taxon>Enoplea</taxon>
        <taxon>Dorylaimia</taxon>
        <taxon>Mermithida</taxon>
        <taxon>Mermithoidea</taxon>
        <taxon>Mermithidae</taxon>
        <taxon>Romanomermis</taxon>
    </lineage>
</organism>
<reference evidence="2" key="1">
    <citation type="submission" date="2022-11" db="UniProtKB">
        <authorList>
            <consortium name="WormBaseParasite"/>
        </authorList>
    </citation>
    <scope>IDENTIFICATION</scope>
</reference>
<proteinExistence type="predicted"/>
<protein>
    <submittedName>
        <fullName evidence="2">Uncharacterized protein</fullName>
    </submittedName>
</protein>
<dbReference type="InterPro" id="IPR012292">
    <property type="entry name" value="Globin/Proto"/>
</dbReference>
<accession>A0A915J8G7</accession>
<dbReference type="WBParaSite" id="nRc.2.0.1.t22764-RA">
    <property type="protein sequence ID" value="nRc.2.0.1.t22764-RA"/>
    <property type="gene ID" value="nRc.2.0.1.g22764"/>
</dbReference>
<evidence type="ECO:0000313" key="1">
    <source>
        <dbReference type="Proteomes" id="UP000887565"/>
    </source>
</evidence>
<keyword evidence="1" id="KW-1185">Reference proteome</keyword>
<dbReference type="AlphaFoldDB" id="A0A915J8G7"/>
<name>A0A915J8G7_ROMCU</name>
<dbReference type="GO" id="GO:0020037">
    <property type="term" value="F:heme binding"/>
    <property type="evidence" value="ECO:0007669"/>
    <property type="project" value="InterPro"/>
</dbReference>
<dbReference type="GO" id="GO:0019825">
    <property type="term" value="F:oxygen binding"/>
    <property type="evidence" value="ECO:0007669"/>
    <property type="project" value="InterPro"/>
</dbReference>
<dbReference type="Proteomes" id="UP000887565">
    <property type="component" value="Unplaced"/>
</dbReference>
<evidence type="ECO:0000313" key="2">
    <source>
        <dbReference type="WBParaSite" id="nRc.2.0.1.t22764-RA"/>
    </source>
</evidence>
<sequence length="142" mass="16514">MLNQRSFVQQFYQEILIEHLLLMFRLEEFLRDFPGHKAKFALLSQANLDDESKLFDNGEFEKVATNYFHVFDDLMTEIENNAGNMDNAIDALTGVGKKNKRSPEFTLESYKAMEEPFLTNVRDVLEDRCLQMSTCGKQMSVK</sequence>